<keyword evidence="9" id="KW-0472">Membrane</keyword>
<dbReference type="EMBL" id="JAKQYM010000001">
    <property type="protein sequence ID" value="MCI2227837.1"/>
    <property type="molecule type" value="Genomic_DNA"/>
</dbReference>
<comment type="caution">
    <text evidence="12">The sequence shown here is derived from an EMBL/GenBank/DDBJ whole genome shotgun (WGS) entry which is preliminary data.</text>
</comment>
<evidence type="ECO:0000256" key="1">
    <source>
        <dbReference type="ARBA" id="ARBA00000085"/>
    </source>
</evidence>
<keyword evidence="9" id="KW-0812">Transmembrane</keyword>
<dbReference type="InterPro" id="IPR019734">
    <property type="entry name" value="TPR_rpt"/>
</dbReference>
<reference evidence="12" key="1">
    <citation type="submission" date="2022-02" db="EMBL/GenBank/DDBJ databases">
        <title>Polaribacter sp. MSW13, isolated from seawater.</title>
        <authorList>
            <person name="Kristyanto S."/>
            <person name="Jung J."/>
            <person name="Jeon C.O."/>
        </authorList>
    </citation>
    <scope>NUCLEOTIDE SEQUENCE</scope>
    <source>
        <strain evidence="12">MSW13</strain>
    </source>
</reference>
<gene>
    <name evidence="12" type="ORF">MC378_01575</name>
</gene>
<dbReference type="PROSITE" id="PS50005">
    <property type="entry name" value="TPR"/>
    <property type="match status" value="1"/>
</dbReference>
<keyword evidence="9" id="KW-1133">Transmembrane helix</keyword>
<keyword evidence="5" id="KW-0547">Nucleotide-binding</keyword>
<keyword evidence="8" id="KW-0802">TPR repeat</keyword>
<dbReference type="SUPFAM" id="SSF48452">
    <property type="entry name" value="TPR-like"/>
    <property type="match status" value="1"/>
</dbReference>
<dbReference type="InterPro" id="IPR011495">
    <property type="entry name" value="Sig_transdc_His_kin_sub2_dim/P"/>
</dbReference>
<evidence type="ECO:0000256" key="9">
    <source>
        <dbReference type="SAM" id="Phobius"/>
    </source>
</evidence>
<keyword evidence="6" id="KW-0418">Kinase</keyword>
<evidence type="ECO:0000256" key="6">
    <source>
        <dbReference type="ARBA" id="ARBA00022777"/>
    </source>
</evidence>
<dbReference type="RefSeq" id="WP_242176957.1">
    <property type="nucleotide sequence ID" value="NZ_JAKQYM010000001.1"/>
</dbReference>
<feature type="signal peptide" evidence="10">
    <location>
        <begin position="1"/>
        <end position="24"/>
    </location>
</feature>
<dbReference type="PANTHER" id="PTHR41523:SF8">
    <property type="entry name" value="ETHYLENE RESPONSE SENSOR PROTEIN"/>
    <property type="match status" value="1"/>
</dbReference>
<dbReference type="AlphaFoldDB" id="A0A9X1VKJ5"/>
<evidence type="ECO:0000256" key="7">
    <source>
        <dbReference type="ARBA" id="ARBA00022840"/>
    </source>
</evidence>
<evidence type="ECO:0000256" key="3">
    <source>
        <dbReference type="ARBA" id="ARBA00022553"/>
    </source>
</evidence>
<dbReference type="InterPro" id="IPR011990">
    <property type="entry name" value="TPR-like_helical_dom_sf"/>
</dbReference>
<evidence type="ECO:0000256" key="8">
    <source>
        <dbReference type="PROSITE-ProRule" id="PRU00339"/>
    </source>
</evidence>
<protein>
    <recommendedName>
        <fullName evidence="2">histidine kinase</fullName>
        <ecNumber evidence="2">2.7.13.3</ecNumber>
    </recommendedName>
</protein>
<name>A0A9X1VKJ5_9FLAO</name>
<dbReference type="GO" id="GO:0005524">
    <property type="term" value="F:ATP binding"/>
    <property type="evidence" value="ECO:0007669"/>
    <property type="project" value="UniProtKB-KW"/>
</dbReference>
<accession>A0A9X1VKJ5</accession>
<dbReference type="InterPro" id="IPR036890">
    <property type="entry name" value="HATPase_C_sf"/>
</dbReference>
<dbReference type="SUPFAM" id="SSF55874">
    <property type="entry name" value="ATPase domain of HSP90 chaperone/DNA topoisomerase II/histidine kinase"/>
    <property type="match status" value="1"/>
</dbReference>
<sequence length="578" mass="65999">MAITKPIQTIVLLLLCFFQTNTHGQEKEPTKTDSIARAISNKAYSFINSESDSALFYANKGIAYAKKNNSKRGEILNLEVKGLYLEQVKNNYKEAANAYLKAISLAEAHYIDFLPMLYSGLSSLYVRTKDFKRAVIYAQNAVDHSPEDSRIKSGTMLNLAIILGDLNKFDEANKIFKAILKTNKLYPWGLVLVKSGLAGNLSKQQKYKEAIALYKEAIETDSIKGNKKYRRLYQGIIENSIEINNKKNVTDYISVFKKSFQNLTSLNDKKHYYSTISNALHFLEDYKKSNIYKDSLIEVNEKLFEKKYDTGIVDAEIKYQTVKKDAQIKSEIEKRNFWLLLTSLSFLILCIVIFSLYKNAQKRKQLIASKKLLETTLKQRNMLLRETHHRVKNSFQMVSSLLKLQARGSKAEGAVKALENAVQRVNSMIILHQQLYAKENILGIDLKIYVKDLITEITRSYEVSQIKIDQNIVSINVNIDIATSIGLLINELATNSIKHAWSKDFENKTITIQINKLDKILDFKMFDNGNNTKEISTKSGYGSELIAILIKRLKASKLPENQNNYSIHLEIPFVDNEA</sequence>
<evidence type="ECO:0000256" key="4">
    <source>
        <dbReference type="ARBA" id="ARBA00022679"/>
    </source>
</evidence>
<keyword evidence="3" id="KW-0597">Phosphoprotein</keyword>
<organism evidence="12 13">
    <name type="scientific">Polaribacter marinus</name>
    <dbReference type="NCBI Taxonomy" id="2916838"/>
    <lineage>
        <taxon>Bacteria</taxon>
        <taxon>Pseudomonadati</taxon>
        <taxon>Bacteroidota</taxon>
        <taxon>Flavobacteriia</taxon>
        <taxon>Flavobacteriales</taxon>
        <taxon>Flavobacteriaceae</taxon>
    </lineage>
</organism>
<feature type="transmembrane region" description="Helical" evidence="9">
    <location>
        <begin position="337"/>
        <end position="357"/>
    </location>
</feature>
<evidence type="ECO:0000313" key="13">
    <source>
        <dbReference type="Proteomes" id="UP001139369"/>
    </source>
</evidence>
<dbReference type="Gene3D" id="3.30.450.20">
    <property type="entry name" value="PAS domain"/>
    <property type="match status" value="1"/>
</dbReference>
<keyword evidence="7" id="KW-0067">ATP-binding</keyword>
<dbReference type="EC" id="2.7.13.3" evidence="2"/>
<evidence type="ECO:0000313" key="12">
    <source>
        <dbReference type="EMBL" id="MCI2227837.1"/>
    </source>
</evidence>
<dbReference type="Proteomes" id="UP001139369">
    <property type="component" value="Unassembled WGS sequence"/>
</dbReference>
<dbReference type="Gene3D" id="3.30.565.10">
    <property type="entry name" value="Histidine kinase-like ATPase, C-terminal domain"/>
    <property type="match status" value="1"/>
</dbReference>
<keyword evidence="13" id="KW-1185">Reference proteome</keyword>
<comment type="catalytic activity">
    <reaction evidence="1">
        <text>ATP + protein L-histidine = ADP + protein N-phospho-L-histidine.</text>
        <dbReference type="EC" id="2.7.13.3"/>
    </reaction>
</comment>
<proteinExistence type="predicted"/>
<dbReference type="SMART" id="SM00028">
    <property type="entry name" value="TPR"/>
    <property type="match status" value="3"/>
</dbReference>
<evidence type="ECO:0000256" key="2">
    <source>
        <dbReference type="ARBA" id="ARBA00012438"/>
    </source>
</evidence>
<feature type="repeat" description="TPR" evidence="8">
    <location>
        <begin position="115"/>
        <end position="148"/>
    </location>
</feature>
<dbReference type="GO" id="GO:0004673">
    <property type="term" value="F:protein histidine kinase activity"/>
    <property type="evidence" value="ECO:0007669"/>
    <property type="project" value="UniProtKB-EC"/>
</dbReference>
<evidence type="ECO:0000256" key="10">
    <source>
        <dbReference type="SAM" id="SignalP"/>
    </source>
</evidence>
<keyword evidence="4" id="KW-0808">Transferase</keyword>
<feature type="domain" description="Signal transduction histidine kinase subgroup 2 dimerisation and phosphoacceptor" evidence="11">
    <location>
        <begin position="386"/>
        <end position="461"/>
    </location>
</feature>
<evidence type="ECO:0000256" key="5">
    <source>
        <dbReference type="ARBA" id="ARBA00022741"/>
    </source>
</evidence>
<feature type="chain" id="PRO_5040904845" description="histidine kinase" evidence="10">
    <location>
        <begin position="25"/>
        <end position="578"/>
    </location>
</feature>
<keyword evidence="10" id="KW-0732">Signal</keyword>
<dbReference type="Pfam" id="PF07568">
    <property type="entry name" value="HisKA_2"/>
    <property type="match status" value="1"/>
</dbReference>
<evidence type="ECO:0000259" key="11">
    <source>
        <dbReference type="Pfam" id="PF07568"/>
    </source>
</evidence>
<dbReference type="PANTHER" id="PTHR41523">
    <property type="entry name" value="TWO-COMPONENT SYSTEM SENSOR PROTEIN"/>
    <property type="match status" value="1"/>
</dbReference>
<dbReference type="Gene3D" id="1.25.40.10">
    <property type="entry name" value="Tetratricopeptide repeat domain"/>
    <property type="match status" value="1"/>
</dbReference>